<keyword evidence="1" id="KW-0812">Transmembrane</keyword>
<dbReference type="STRING" id="1618573.UT19_C0012G0019"/>
<dbReference type="AlphaFoldDB" id="A0A0G0LZH1"/>
<name>A0A0G0LZH1_9BACT</name>
<feature type="transmembrane region" description="Helical" evidence="1">
    <location>
        <begin position="12"/>
        <end position="35"/>
    </location>
</feature>
<evidence type="ECO:0000313" key="3">
    <source>
        <dbReference type="Proteomes" id="UP000034932"/>
    </source>
</evidence>
<dbReference type="EMBL" id="LBVW01000012">
    <property type="protein sequence ID" value="KKQ93430.1"/>
    <property type="molecule type" value="Genomic_DNA"/>
</dbReference>
<gene>
    <name evidence="2" type="ORF">UT19_C0012G0019</name>
</gene>
<organism evidence="2 3">
    <name type="scientific">Candidatus Woesebacteria bacterium GW2011_GWB1_39_10b</name>
    <dbReference type="NCBI Taxonomy" id="1618573"/>
    <lineage>
        <taxon>Bacteria</taxon>
        <taxon>Candidatus Woeseibacteriota</taxon>
    </lineage>
</organism>
<feature type="transmembrane region" description="Helical" evidence="1">
    <location>
        <begin position="41"/>
        <end position="61"/>
    </location>
</feature>
<comment type="caution">
    <text evidence="2">The sequence shown here is derived from an EMBL/GenBank/DDBJ whole genome shotgun (WGS) entry which is preliminary data.</text>
</comment>
<keyword evidence="1" id="KW-1133">Transmembrane helix</keyword>
<dbReference type="Proteomes" id="UP000034932">
    <property type="component" value="Unassembled WGS sequence"/>
</dbReference>
<accession>A0A0G0LZH1</accession>
<sequence length="69" mass="7507">MAKVRLSKSASKVLSSVFVSFSEVFLASLIIPVFISRVEIARIPVLILGVLLTIASVFLSIKFGERAKI</sequence>
<protein>
    <submittedName>
        <fullName evidence="2">Uncharacterized protein</fullName>
    </submittedName>
</protein>
<keyword evidence="1" id="KW-0472">Membrane</keyword>
<proteinExistence type="predicted"/>
<evidence type="ECO:0000313" key="2">
    <source>
        <dbReference type="EMBL" id="KKQ93430.1"/>
    </source>
</evidence>
<reference evidence="2 3" key="1">
    <citation type="journal article" date="2015" name="Nature">
        <title>rRNA introns, odd ribosomes, and small enigmatic genomes across a large radiation of phyla.</title>
        <authorList>
            <person name="Brown C.T."/>
            <person name="Hug L.A."/>
            <person name="Thomas B.C."/>
            <person name="Sharon I."/>
            <person name="Castelle C.J."/>
            <person name="Singh A."/>
            <person name="Wilkins M.J."/>
            <person name="Williams K.H."/>
            <person name="Banfield J.F."/>
        </authorList>
    </citation>
    <scope>NUCLEOTIDE SEQUENCE [LARGE SCALE GENOMIC DNA]</scope>
</reference>
<evidence type="ECO:0000256" key="1">
    <source>
        <dbReference type="SAM" id="Phobius"/>
    </source>
</evidence>